<keyword evidence="1" id="KW-0175">Coiled coil</keyword>
<feature type="region of interest" description="Disordered" evidence="2">
    <location>
        <begin position="374"/>
        <end position="395"/>
    </location>
</feature>
<organism evidence="3 4">
    <name type="scientific">Schistosoma margrebowiei</name>
    <dbReference type="NCBI Taxonomy" id="48269"/>
    <lineage>
        <taxon>Eukaryota</taxon>
        <taxon>Metazoa</taxon>
        <taxon>Spiralia</taxon>
        <taxon>Lophotrochozoa</taxon>
        <taxon>Platyhelminthes</taxon>
        <taxon>Trematoda</taxon>
        <taxon>Digenea</taxon>
        <taxon>Strigeidida</taxon>
        <taxon>Schistosomatoidea</taxon>
        <taxon>Schistosomatidae</taxon>
        <taxon>Schistosoma</taxon>
    </lineage>
</organism>
<dbReference type="PANTHER" id="PTHR47080:SF2">
    <property type="entry name" value="GLUTAMINE-RICH PROTEIN 2"/>
    <property type="match status" value="1"/>
</dbReference>
<evidence type="ECO:0000313" key="3">
    <source>
        <dbReference type="EMBL" id="VDP16398.1"/>
    </source>
</evidence>
<dbReference type="Proteomes" id="UP000277204">
    <property type="component" value="Unassembled WGS sequence"/>
</dbReference>
<evidence type="ECO:0000256" key="2">
    <source>
        <dbReference type="SAM" id="MobiDB-lite"/>
    </source>
</evidence>
<dbReference type="STRING" id="48269.A0A183MF49"/>
<protein>
    <submittedName>
        <fullName evidence="3">Uncharacterized protein</fullName>
    </submittedName>
</protein>
<feature type="compositionally biased region" description="Polar residues" evidence="2">
    <location>
        <begin position="465"/>
        <end position="478"/>
    </location>
</feature>
<feature type="region of interest" description="Disordered" evidence="2">
    <location>
        <begin position="421"/>
        <end position="478"/>
    </location>
</feature>
<reference evidence="3 4" key="1">
    <citation type="submission" date="2018-11" db="EMBL/GenBank/DDBJ databases">
        <authorList>
            <consortium name="Pathogen Informatics"/>
        </authorList>
    </citation>
    <scope>NUCLEOTIDE SEQUENCE [LARGE SCALE GENOMIC DNA]</scope>
    <source>
        <strain evidence="3 4">Zambia</strain>
    </source>
</reference>
<dbReference type="PANTHER" id="PTHR47080">
    <property type="entry name" value="CHROMOSOME 16 OPEN READING FRAME 96"/>
    <property type="match status" value="1"/>
</dbReference>
<dbReference type="Pfam" id="PF16043">
    <property type="entry name" value="DUF4795"/>
    <property type="match status" value="1"/>
</dbReference>
<dbReference type="EMBL" id="UZAI01016809">
    <property type="protein sequence ID" value="VDP16398.1"/>
    <property type="molecule type" value="Genomic_DNA"/>
</dbReference>
<sequence>MFNPSHTWEASSMNKEVQMQTLSNSLLWERTNQLSTKEQIRKRRWKWIGHTLRKSSNHITRQALTSNPEGKRKRGRTKDTLRRIIEADMKRMNNNWKELERIAQDRVGWIMLKADREDVKSFINRLEFDSTNQALEKLIEDLFAKLNLAENELKSLLTDLQETMENKLDRDEMEQLREWLEKRFKSINKRLNSFTHDTSPTRQITDDAAGLKRSLMQHYHCISCDRPLEVALSQEYLGSYPADSRGFPMNKSIRPYTTFDLESLRHQIQTRSNKAFYVDPPYRRYNCNYYDVYGGTPRQCGGTHTTAPSSKRKSRATTCKSSLHDGDVTTKSSIPYTHRETLNLQGMDGHIYRGSPIQESQHLVNNNDLLAGKDEENLDKDSDRNEKLPPVSKSSRYVNTVTARPQEISQVEIMSQLKLDHHGKPGSTGRPFRPSMGLLSSGYRDPAPRDSNLGPTGITREHLTTRPTNRSASKGVNV</sequence>
<dbReference type="Gene3D" id="1.20.120.20">
    <property type="entry name" value="Apolipoprotein"/>
    <property type="match status" value="1"/>
</dbReference>
<feature type="compositionally biased region" description="Basic and acidic residues" evidence="2">
    <location>
        <begin position="374"/>
        <end position="387"/>
    </location>
</feature>
<evidence type="ECO:0000256" key="1">
    <source>
        <dbReference type="SAM" id="Coils"/>
    </source>
</evidence>
<keyword evidence="4" id="KW-1185">Reference proteome</keyword>
<proteinExistence type="predicted"/>
<feature type="region of interest" description="Disordered" evidence="2">
    <location>
        <begin position="298"/>
        <end position="332"/>
    </location>
</feature>
<dbReference type="AlphaFoldDB" id="A0A183MF49"/>
<evidence type="ECO:0000313" key="4">
    <source>
        <dbReference type="Proteomes" id="UP000277204"/>
    </source>
</evidence>
<dbReference type="InterPro" id="IPR032013">
    <property type="entry name" value="DUF4795"/>
</dbReference>
<gene>
    <name evidence="3" type="ORF">SMRZ_LOCUS14674</name>
</gene>
<feature type="coiled-coil region" evidence="1">
    <location>
        <begin position="132"/>
        <end position="190"/>
    </location>
</feature>
<accession>A0A183MF49</accession>
<name>A0A183MF49_9TREM</name>